<feature type="transmembrane region" description="Helical" evidence="7">
    <location>
        <begin position="316"/>
        <end position="343"/>
    </location>
</feature>
<dbReference type="InterPro" id="IPR025857">
    <property type="entry name" value="MacB_PCD"/>
</dbReference>
<name>A0A5B9PKA6_9BACT</name>
<dbReference type="InterPro" id="IPR003838">
    <property type="entry name" value="ABC3_permease_C"/>
</dbReference>
<protein>
    <submittedName>
        <fullName evidence="10">FtsX-like permease family protein</fullName>
    </submittedName>
</protein>
<evidence type="ECO:0000256" key="4">
    <source>
        <dbReference type="ARBA" id="ARBA00022989"/>
    </source>
</evidence>
<evidence type="ECO:0000256" key="2">
    <source>
        <dbReference type="ARBA" id="ARBA00022475"/>
    </source>
</evidence>
<dbReference type="PANTHER" id="PTHR43738:SF3">
    <property type="entry name" value="ABC TRANSPORTER PERMEASE"/>
    <property type="match status" value="1"/>
</dbReference>
<evidence type="ECO:0000313" key="11">
    <source>
        <dbReference type="Proteomes" id="UP000322214"/>
    </source>
</evidence>
<dbReference type="RefSeq" id="WP_075085986.1">
    <property type="nucleotide sequence ID" value="NZ_CP042912.1"/>
</dbReference>
<dbReference type="KEGG" id="mff:MFFC18_29860"/>
<keyword evidence="11" id="KW-1185">Reference proteome</keyword>
<feature type="transmembrane region" description="Helical" evidence="7">
    <location>
        <begin position="355"/>
        <end position="380"/>
    </location>
</feature>
<dbReference type="AlphaFoldDB" id="A0A5B9PKA6"/>
<dbReference type="EMBL" id="CP042912">
    <property type="protein sequence ID" value="QEG23091.1"/>
    <property type="molecule type" value="Genomic_DNA"/>
</dbReference>
<dbReference type="Pfam" id="PF02687">
    <property type="entry name" value="FtsX"/>
    <property type="match status" value="1"/>
</dbReference>
<proteinExistence type="predicted"/>
<dbReference type="Pfam" id="PF12704">
    <property type="entry name" value="MacB_PCD"/>
    <property type="match status" value="1"/>
</dbReference>
<evidence type="ECO:0000256" key="5">
    <source>
        <dbReference type="ARBA" id="ARBA00023136"/>
    </source>
</evidence>
<feature type="region of interest" description="Disordered" evidence="6">
    <location>
        <begin position="107"/>
        <end position="127"/>
    </location>
</feature>
<keyword evidence="2" id="KW-1003">Cell membrane</keyword>
<keyword evidence="3 7" id="KW-0812">Transmembrane</keyword>
<feature type="domain" description="MacB-like periplasmic core" evidence="9">
    <location>
        <begin position="19"/>
        <end position="239"/>
    </location>
</feature>
<accession>A0A5B9PKA6</accession>
<evidence type="ECO:0000313" key="10">
    <source>
        <dbReference type="EMBL" id="QEG23091.1"/>
    </source>
</evidence>
<dbReference type="STRING" id="980251.GCA_001642875_03973"/>
<feature type="domain" description="ABC3 transporter permease C-terminal" evidence="8">
    <location>
        <begin position="275"/>
        <end position="389"/>
    </location>
</feature>
<gene>
    <name evidence="10" type="ORF">MFFC18_29860</name>
</gene>
<evidence type="ECO:0000256" key="1">
    <source>
        <dbReference type="ARBA" id="ARBA00004651"/>
    </source>
</evidence>
<keyword evidence="5 7" id="KW-0472">Membrane</keyword>
<evidence type="ECO:0000256" key="3">
    <source>
        <dbReference type="ARBA" id="ARBA00022692"/>
    </source>
</evidence>
<dbReference type="Proteomes" id="UP000322214">
    <property type="component" value="Chromosome"/>
</dbReference>
<dbReference type="OrthoDB" id="248483at2"/>
<dbReference type="InterPro" id="IPR051125">
    <property type="entry name" value="ABC-4/HrtB_transporter"/>
</dbReference>
<organism evidence="10 11">
    <name type="scientific">Mariniblastus fucicola</name>
    <dbReference type="NCBI Taxonomy" id="980251"/>
    <lineage>
        <taxon>Bacteria</taxon>
        <taxon>Pseudomonadati</taxon>
        <taxon>Planctomycetota</taxon>
        <taxon>Planctomycetia</taxon>
        <taxon>Pirellulales</taxon>
        <taxon>Pirellulaceae</taxon>
        <taxon>Mariniblastus</taxon>
    </lineage>
</organism>
<evidence type="ECO:0000259" key="8">
    <source>
        <dbReference type="Pfam" id="PF02687"/>
    </source>
</evidence>
<reference evidence="10 11" key="1">
    <citation type="submission" date="2019-08" db="EMBL/GenBank/DDBJ databases">
        <title>Deep-cultivation of Planctomycetes and their phenomic and genomic characterization uncovers novel biology.</title>
        <authorList>
            <person name="Wiegand S."/>
            <person name="Jogler M."/>
            <person name="Boedeker C."/>
            <person name="Pinto D."/>
            <person name="Vollmers J."/>
            <person name="Rivas-Marin E."/>
            <person name="Kohn T."/>
            <person name="Peeters S.H."/>
            <person name="Heuer A."/>
            <person name="Rast P."/>
            <person name="Oberbeckmann S."/>
            <person name="Bunk B."/>
            <person name="Jeske O."/>
            <person name="Meyerdierks A."/>
            <person name="Storesund J.E."/>
            <person name="Kallscheuer N."/>
            <person name="Luecker S."/>
            <person name="Lage O.M."/>
            <person name="Pohl T."/>
            <person name="Merkel B.J."/>
            <person name="Hornburger P."/>
            <person name="Mueller R.-W."/>
            <person name="Bruemmer F."/>
            <person name="Labrenz M."/>
            <person name="Spormann A.M."/>
            <person name="Op den Camp H."/>
            <person name="Overmann J."/>
            <person name="Amann R."/>
            <person name="Jetten M.S.M."/>
            <person name="Mascher T."/>
            <person name="Medema M.H."/>
            <person name="Devos D.P."/>
            <person name="Kaster A.-K."/>
            <person name="Ovreas L."/>
            <person name="Rohde M."/>
            <person name="Galperin M.Y."/>
            <person name="Jogler C."/>
        </authorList>
    </citation>
    <scope>NUCLEOTIDE SEQUENCE [LARGE SCALE GENOMIC DNA]</scope>
    <source>
        <strain evidence="10 11">FC18</strain>
    </source>
</reference>
<feature type="transmembrane region" description="Helical" evidence="7">
    <location>
        <begin position="271"/>
        <end position="296"/>
    </location>
</feature>
<keyword evidence="4 7" id="KW-1133">Transmembrane helix</keyword>
<feature type="transmembrane region" description="Helical" evidence="7">
    <location>
        <begin position="20"/>
        <end position="40"/>
    </location>
</feature>
<dbReference type="PANTHER" id="PTHR43738">
    <property type="entry name" value="ABC TRANSPORTER, MEMBRANE PROTEIN"/>
    <property type="match status" value="1"/>
</dbReference>
<evidence type="ECO:0000259" key="9">
    <source>
        <dbReference type="Pfam" id="PF12704"/>
    </source>
</evidence>
<evidence type="ECO:0000256" key="7">
    <source>
        <dbReference type="SAM" id="Phobius"/>
    </source>
</evidence>
<sequence length="398" mass="42034">MLLPWEYGVRNLARRPLRTALTLVALSTVILLVFVVVGFIRGLERSLTISGDPDVVLVYSISSEENIENSAIAAQIPNLLTASVGGTLKRFGTDHVSPELYLGTRVSEGGARGSGDSENKNQNVDEGGLGLVRGVTISAPLVRGEVKLTDGHWPGKGEVIVGKLASAKMGLGNAALANGSMLNFEGQSWKVVGHFAAGGASFESELWCNLTELQSATKRQDLTLVALKLEPGASHAEVQLFCKERTDLELRAIGETEYYQSLQQHYKPVRVLAWLVVLLVSGAGVFAGLNMMYGAIAGRIREIATLQAIGYRRRAILLSILQEGVLLAAAASLIAGVIALLMLNGLAIRFTMGAFVLNIDGIAVLLGCGVGLMLGVLGALPPALKALRSAIATSLKAV</sequence>
<dbReference type="GO" id="GO:0005886">
    <property type="term" value="C:plasma membrane"/>
    <property type="evidence" value="ECO:0007669"/>
    <property type="project" value="UniProtKB-SubCell"/>
</dbReference>
<comment type="subcellular location">
    <subcellularLocation>
        <location evidence="1">Cell membrane</location>
        <topology evidence="1">Multi-pass membrane protein</topology>
    </subcellularLocation>
</comment>
<evidence type="ECO:0000256" key="6">
    <source>
        <dbReference type="SAM" id="MobiDB-lite"/>
    </source>
</evidence>